<keyword evidence="1" id="KW-0472">Membrane</keyword>
<feature type="transmembrane region" description="Helical" evidence="1">
    <location>
        <begin position="44"/>
        <end position="65"/>
    </location>
</feature>
<evidence type="ECO:0000313" key="2">
    <source>
        <dbReference type="EMBL" id="RNL39774.1"/>
    </source>
</evidence>
<accession>A0A3N0AYX5</accession>
<dbReference type="AlphaFoldDB" id="A0A3N0AYX5"/>
<dbReference type="OrthoDB" id="3173539at2"/>
<dbReference type="RefSeq" id="WP_123192914.1">
    <property type="nucleotide sequence ID" value="NZ_QICD01000031.1"/>
</dbReference>
<evidence type="ECO:0000256" key="1">
    <source>
        <dbReference type="SAM" id="Phobius"/>
    </source>
</evidence>
<reference evidence="3" key="1">
    <citation type="submission" date="2018-05" db="EMBL/GenBank/DDBJ databases">
        <title>Genome Sequencing of selected type strains of the family Eggerthellaceae.</title>
        <authorList>
            <person name="Danylec N."/>
            <person name="Stoll D.A."/>
            <person name="Doetsch A."/>
            <person name="Huch M."/>
        </authorList>
    </citation>
    <scope>NUCLEOTIDE SEQUENCE [LARGE SCALE GENOMIC DNA]</scope>
    <source>
        <strain evidence="3">DSM 16106</strain>
    </source>
</reference>
<evidence type="ECO:0008006" key="4">
    <source>
        <dbReference type="Google" id="ProtNLM"/>
    </source>
</evidence>
<protein>
    <recommendedName>
        <fullName evidence="4">DUF308 domain-containing protein</fullName>
    </recommendedName>
</protein>
<keyword evidence="1" id="KW-0812">Transmembrane</keyword>
<dbReference type="EMBL" id="QICD01000031">
    <property type="protein sequence ID" value="RNL39774.1"/>
    <property type="molecule type" value="Genomic_DNA"/>
</dbReference>
<gene>
    <name evidence="2" type="ORF">DMP08_10905</name>
</gene>
<evidence type="ECO:0000313" key="3">
    <source>
        <dbReference type="Proteomes" id="UP000278632"/>
    </source>
</evidence>
<dbReference type="Proteomes" id="UP000278632">
    <property type="component" value="Unassembled WGS sequence"/>
</dbReference>
<organism evidence="2 3">
    <name type="scientific">Paraeggerthella hongkongensis</name>
    <dbReference type="NCBI Taxonomy" id="230658"/>
    <lineage>
        <taxon>Bacteria</taxon>
        <taxon>Bacillati</taxon>
        <taxon>Actinomycetota</taxon>
        <taxon>Coriobacteriia</taxon>
        <taxon>Eggerthellales</taxon>
        <taxon>Eggerthellaceae</taxon>
        <taxon>Paraeggerthella</taxon>
    </lineage>
</organism>
<proteinExistence type="predicted"/>
<feature type="transmembrane region" description="Helical" evidence="1">
    <location>
        <begin position="77"/>
        <end position="93"/>
    </location>
</feature>
<feature type="transmembrane region" description="Helical" evidence="1">
    <location>
        <begin position="20"/>
        <end position="38"/>
    </location>
</feature>
<keyword evidence="1" id="KW-1133">Transmembrane helix</keyword>
<feature type="transmembrane region" description="Helical" evidence="1">
    <location>
        <begin position="129"/>
        <end position="149"/>
    </location>
</feature>
<feature type="transmembrane region" description="Helical" evidence="1">
    <location>
        <begin position="99"/>
        <end position="117"/>
    </location>
</feature>
<comment type="caution">
    <text evidence="2">The sequence shown here is derived from an EMBL/GenBank/DDBJ whole genome shotgun (WGS) entry which is preliminary data.</text>
</comment>
<name>A0A3N0AYX5_9ACTN</name>
<keyword evidence="3" id="KW-1185">Reference proteome</keyword>
<sequence>MSTVQSVQDIKKSRPSARVAIVSMLLIPLVGVGCLLFPDVAEEVLPYFLGVPMVLSGAGSIVTVARERNVDAAQSSVGTAIVLCILGMTTIVHGSKSTMFIGIIWGLLGLYKAGGEFDQIIASIKAKEPYLLPLGLCVFQLVLAVLLILNPFANIEHHLLLLGLELIVYPFKVHREHGKFKLEAEA</sequence>